<gene>
    <name evidence="1" type="ORF">Q5P01_019308</name>
</gene>
<evidence type="ECO:0000313" key="2">
    <source>
        <dbReference type="Proteomes" id="UP001187415"/>
    </source>
</evidence>
<dbReference type="AlphaFoldDB" id="A0AA88M154"/>
<sequence length="194" mass="21596">MRENLVKLKSLIAHYDPFTRVHGETEHGFPAIPPLEPSLASILFPKPLFFVSSIILPMELAKEIGKALAAVLTLSSEQLKRQLNECRGSPHRAPHLQGHCTPKTPGAIAETSALSRDALQPLLPLPRNLHHCLGHPNHFRWQRSTVHQLRGDRLIHGQNSLPPPSKQGHNDWMQETSVCPRKLLQTMAEPSTTG</sequence>
<proteinExistence type="predicted"/>
<protein>
    <submittedName>
        <fullName evidence="1">Uncharacterized protein</fullName>
    </submittedName>
</protein>
<comment type="caution">
    <text evidence="1">The sequence shown here is derived from an EMBL/GenBank/DDBJ whole genome shotgun (WGS) entry which is preliminary data.</text>
</comment>
<evidence type="ECO:0000313" key="1">
    <source>
        <dbReference type="EMBL" id="KAK2828274.1"/>
    </source>
</evidence>
<accession>A0AA88M154</accession>
<keyword evidence="2" id="KW-1185">Reference proteome</keyword>
<dbReference type="Proteomes" id="UP001187415">
    <property type="component" value="Unassembled WGS sequence"/>
</dbReference>
<organism evidence="1 2">
    <name type="scientific">Channa striata</name>
    <name type="common">Snakehead murrel</name>
    <name type="synonym">Ophicephalus striatus</name>
    <dbReference type="NCBI Taxonomy" id="64152"/>
    <lineage>
        <taxon>Eukaryota</taxon>
        <taxon>Metazoa</taxon>
        <taxon>Chordata</taxon>
        <taxon>Craniata</taxon>
        <taxon>Vertebrata</taxon>
        <taxon>Euteleostomi</taxon>
        <taxon>Actinopterygii</taxon>
        <taxon>Neopterygii</taxon>
        <taxon>Teleostei</taxon>
        <taxon>Neoteleostei</taxon>
        <taxon>Acanthomorphata</taxon>
        <taxon>Anabantaria</taxon>
        <taxon>Anabantiformes</taxon>
        <taxon>Channoidei</taxon>
        <taxon>Channidae</taxon>
        <taxon>Channa</taxon>
    </lineage>
</organism>
<dbReference type="EMBL" id="JAUPFM010000015">
    <property type="protein sequence ID" value="KAK2828274.1"/>
    <property type="molecule type" value="Genomic_DNA"/>
</dbReference>
<reference evidence="1" key="1">
    <citation type="submission" date="2023-07" db="EMBL/GenBank/DDBJ databases">
        <title>Chromosome-level Genome Assembly of Striped Snakehead (Channa striata).</title>
        <authorList>
            <person name="Liu H."/>
        </authorList>
    </citation>
    <scope>NUCLEOTIDE SEQUENCE</scope>
    <source>
        <strain evidence="1">Gz</strain>
        <tissue evidence="1">Muscle</tissue>
    </source>
</reference>
<name>A0AA88M154_CHASR</name>